<organism evidence="2 3">
    <name type="scientific">Thalassiosira oceanica</name>
    <name type="common">Marine diatom</name>
    <dbReference type="NCBI Taxonomy" id="159749"/>
    <lineage>
        <taxon>Eukaryota</taxon>
        <taxon>Sar</taxon>
        <taxon>Stramenopiles</taxon>
        <taxon>Ochrophyta</taxon>
        <taxon>Bacillariophyta</taxon>
        <taxon>Coscinodiscophyceae</taxon>
        <taxon>Thalassiosirophycidae</taxon>
        <taxon>Thalassiosirales</taxon>
        <taxon>Thalassiosiraceae</taxon>
        <taxon>Thalassiosira</taxon>
    </lineage>
</organism>
<feature type="region of interest" description="Disordered" evidence="1">
    <location>
        <begin position="1"/>
        <end position="33"/>
    </location>
</feature>
<dbReference type="EMBL" id="AGNL01036868">
    <property type="protein sequence ID" value="EJK53860.1"/>
    <property type="molecule type" value="Genomic_DNA"/>
</dbReference>
<evidence type="ECO:0000313" key="2">
    <source>
        <dbReference type="EMBL" id="EJK53860.1"/>
    </source>
</evidence>
<name>K0RKZ3_THAOC</name>
<evidence type="ECO:0000313" key="3">
    <source>
        <dbReference type="Proteomes" id="UP000266841"/>
    </source>
</evidence>
<proteinExistence type="predicted"/>
<dbReference type="Proteomes" id="UP000266841">
    <property type="component" value="Unassembled WGS sequence"/>
</dbReference>
<accession>K0RKZ3</accession>
<reference evidence="2 3" key="1">
    <citation type="journal article" date="2012" name="Genome Biol.">
        <title>Genome and low-iron response of an oceanic diatom adapted to chronic iron limitation.</title>
        <authorList>
            <person name="Lommer M."/>
            <person name="Specht M."/>
            <person name="Roy A.S."/>
            <person name="Kraemer L."/>
            <person name="Andreson R."/>
            <person name="Gutowska M.A."/>
            <person name="Wolf J."/>
            <person name="Bergner S.V."/>
            <person name="Schilhabel M.B."/>
            <person name="Klostermeier U.C."/>
            <person name="Beiko R.G."/>
            <person name="Rosenstiel P."/>
            <person name="Hippler M."/>
            <person name="Laroche J."/>
        </authorList>
    </citation>
    <scope>NUCLEOTIDE SEQUENCE [LARGE SCALE GENOMIC DNA]</scope>
    <source>
        <strain evidence="2 3">CCMP1005</strain>
    </source>
</reference>
<comment type="caution">
    <text evidence="2">The sequence shown here is derived from an EMBL/GenBank/DDBJ whole genome shotgun (WGS) entry which is preliminary data.</text>
</comment>
<gene>
    <name evidence="2" type="ORF">THAOC_26621</name>
</gene>
<evidence type="ECO:0000256" key="1">
    <source>
        <dbReference type="SAM" id="MobiDB-lite"/>
    </source>
</evidence>
<sequence>MVDDDQRPAASKSSPPPHQTQIQTSQNATSLDRLQALDIPMGVPLREIGLANPRRDFAARRRNHEMEMHPDLLFDDLFLGEGKSSGT</sequence>
<feature type="compositionally biased region" description="Polar residues" evidence="1">
    <location>
        <begin position="19"/>
        <end position="32"/>
    </location>
</feature>
<dbReference type="AlphaFoldDB" id="K0RKZ3"/>
<protein>
    <submittedName>
        <fullName evidence="2">Uncharacterized protein</fullName>
    </submittedName>
</protein>
<keyword evidence="3" id="KW-1185">Reference proteome</keyword>